<evidence type="ECO:0000313" key="11">
    <source>
        <dbReference type="Proteomes" id="UP000288859"/>
    </source>
</evidence>
<evidence type="ECO:0000256" key="6">
    <source>
        <dbReference type="ARBA" id="ARBA00023004"/>
    </source>
</evidence>
<dbReference type="PROSITE" id="PS00086">
    <property type="entry name" value="CYTOCHROME_P450"/>
    <property type="match status" value="1"/>
</dbReference>
<comment type="caution">
    <text evidence="10">The sequence shown here is derived from an EMBL/GenBank/DDBJ whole genome shotgun (WGS) entry which is preliminary data.</text>
</comment>
<dbReference type="InterPro" id="IPR002401">
    <property type="entry name" value="Cyt_P450_E_grp-I"/>
</dbReference>
<organism evidence="10 11">
    <name type="scientific">Exophiala mesophila</name>
    <name type="common">Black yeast-like fungus</name>
    <dbReference type="NCBI Taxonomy" id="212818"/>
    <lineage>
        <taxon>Eukaryota</taxon>
        <taxon>Fungi</taxon>
        <taxon>Dikarya</taxon>
        <taxon>Ascomycota</taxon>
        <taxon>Pezizomycotina</taxon>
        <taxon>Eurotiomycetes</taxon>
        <taxon>Chaetothyriomycetidae</taxon>
        <taxon>Chaetothyriales</taxon>
        <taxon>Herpotrichiellaceae</taxon>
        <taxon>Exophiala</taxon>
    </lineage>
</organism>
<dbReference type="CDD" id="cd11063">
    <property type="entry name" value="CYP52"/>
    <property type="match status" value="1"/>
</dbReference>
<keyword evidence="5 9" id="KW-0560">Oxidoreductase</keyword>
<evidence type="ECO:0000256" key="4">
    <source>
        <dbReference type="ARBA" id="ARBA00022723"/>
    </source>
</evidence>
<dbReference type="Pfam" id="PF00067">
    <property type="entry name" value="p450"/>
    <property type="match status" value="1"/>
</dbReference>
<evidence type="ECO:0000256" key="3">
    <source>
        <dbReference type="ARBA" id="ARBA00022617"/>
    </source>
</evidence>
<dbReference type="GO" id="GO:0005506">
    <property type="term" value="F:iron ion binding"/>
    <property type="evidence" value="ECO:0007669"/>
    <property type="project" value="InterPro"/>
</dbReference>
<proteinExistence type="inferred from homology"/>
<evidence type="ECO:0000256" key="7">
    <source>
        <dbReference type="ARBA" id="ARBA00023033"/>
    </source>
</evidence>
<evidence type="ECO:0000256" key="5">
    <source>
        <dbReference type="ARBA" id="ARBA00023002"/>
    </source>
</evidence>
<evidence type="ECO:0000256" key="2">
    <source>
        <dbReference type="ARBA" id="ARBA00010617"/>
    </source>
</evidence>
<keyword evidence="7 9" id="KW-0503">Monooxygenase</keyword>
<comment type="cofactor">
    <cofactor evidence="1 8">
        <name>heme</name>
        <dbReference type="ChEBI" id="CHEBI:30413"/>
    </cofactor>
</comment>
<feature type="binding site" description="axial binding residue" evidence="8">
    <location>
        <position position="317"/>
    </location>
    <ligand>
        <name>heme</name>
        <dbReference type="ChEBI" id="CHEBI:30413"/>
    </ligand>
    <ligandPart>
        <name>Fe</name>
        <dbReference type="ChEBI" id="CHEBI:18248"/>
    </ligandPart>
</feature>
<dbReference type="SUPFAM" id="SSF48264">
    <property type="entry name" value="Cytochrome P450"/>
    <property type="match status" value="1"/>
</dbReference>
<dbReference type="InterPro" id="IPR017972">
    <property type="entry name" value="Cyt_P450_CS"/>
</dbReference>
<dbReference type="EMBL" id="NAJM01000007">
    <property type="protein sequence ID" value="RVX73616.1"/>
    <property type="molecule type" value="Genomic_DNA"/>
</dbReference>
<dbReference type="AlphaFoldDB" id="A0A438ND70"/>
<dbReference type="PRINTS" id="PR00463">
    <property type="entry name" value="EP450I"/>
</dbReference>
<dbReference type="Proteomes" id="UP000288859">
    <property type="component" value="Unassembled WGS sequence"/>
</dbReference>
<dbReference type="GO" id="GO:0016705">
    <property type="term" value="F:oxidoreductase activity, acting on paired donors, with incorporation or reduction of molecular oxygen"/>
    <property type="evidence" value="ECO:0007669"/>
    <property type="project" value="InterPro"/>
</dbReference>
<reference evidence="10 11" key="1">
    <citation type="submission" date="2017-03" db="EMBL/GenBank/DDBJ databases">
        <title>Genomes of endolithic fungi from Antarctica.</title>
        <authorList>
            <person name="Coleine C."/>
            <person name="Masonjones S."/>
            <person name="Stajich J.E."/>
        </authorList>
    </citation>
    <scope>NUCLEOTIDE SEQUENCE [LARGE SCALE GENOMIC DNA]</scope>
    <source>
        <strain evidence="10 11">CCFEE 6314</strain>
    </source>
</reference>
<accession>A0A438ND70</accession>
<dbReference type="InterPro" id="IPR047146">
    <property type="entry name" value="Cyt_P450_E_CYP52_fungi"/>
</dbReference>
<dbReference type="PRINTS" id="PR00385">
    <property type="entry name" value="P450"/>
</dbReference>
<name>A0A438ND70_EXOME</name>
<comment type="similarity">
    <text evidence="2 9">Belongs to the cytochrome P450 family.</text>
</comment>
<dbReference type="PANTHER" id="PTHR24287">
    <property type="entry name" value="P450, PUTATIVE (EUROFUNG)-RELATED"/>
    <property type="match status" value="1"/>
</dbReference>
<evidence type="ECO:0000256" key="1">
    <source>
        <dbReference type="ARBA" id="ARBA00001971"/>
    </source>
</evidence>
<evidence type="ECO:0000256" key="9">
    <source>
        <dbReference type="RuleBase" id="RU000461"/>
    </source>
</evidence>
<dbReference type="Gene3D" id="1.10.630.10">
    <property type="entry name" value="Cytochrome P450"/>
    <property type="match status" value="1"/>
</dbReference>
<dbReference type="PANTHER" id="PTHR24287:SF1">
    <property type="entry name" value="P450, PUTATIVE (EUROFUNG)-RELATED"/>
    <property type="match status" value="1"/>
</dbReference>
<evidence type="ECO:0000256" key="8">
    <source>
        <dbReference type="PIRSR" id="PIRSR602401-1"/>
    </source>
</evidence>
<keyword evidence="6 8" id="KW-0408">Iron</keyword>
<keyword evidence="4 8" id="KW-0479">Metal-binding</keyword>
<dbReference type="InterPro" id="IPR001128">
    <property type="entry name" value="Cyt_P450"/>
</dbReference>
<gene>
    <name evidence="10" type="ORF">B0A52_02506</name>
</gene>
<dbReference type="GO" id="GO:0020037">
    <property type="term" value="F:heme binding"/>
    <property type="evidence" value="ECO:0007669"/>
    <property type="project" value="InterPro"/>
</dbReference>
<dbReference type="InterPro" id="IPR036396">
    <property type="entry name" value="Cyt_P450_sf"/>
</dbReference>
<sequence length="370" mass="42550">MLRPQFARSQISDLDLEEKHVGHMLKQLTIDASGWTESVDLGPIFFRLTMDSATEFLFGQSTNSQVAHDPRNRSSISPHLLRWSDVATSFDRGTSVLGTRARLEDFYWAYNPRYFRDDCVKIRQFADFCIEQALQKRQFKKADTYIFLDELLDKTQDTSEVRSQLLNIFLAGRDTTAGLLGWTIWSLARNRDVFDKLRTYILEDFGGPSDGNSITFEGLKSCTYLQHVLQETLRLYPSVPFNSRQATRNTTLPHGGGPDGSSPVYVRKNQVVGYSVYVMHRNKDLWGEDAEMFNPDRWVGRKSGWDYLPFNGGPRVCLGQQFALTEAAYVITRLLQQFDRIENTDPENEPWQQYSLTSAPKQVFVRLHKA</sequence>
<evidence type="ECO:0000313" key="10">
    <source>
        <dbReference type="EMBL" id="RVX73616.1"/>
    </source>
</evidence>
<dbReference type="GO" id="GO:0004497">
    <property type="term" value="F:monooxygenase activity"/>
    <property type="evidence" value="ECO:0007669"/>
    <property type="project" value="UniProtKB-KW"/>
</dbReference>
<protein>
    <submittedName>
        <fullName evidence="10">Uncharacterized protein</fullName>
    </submittedName>
</protein>
<dbReference type="OrthoDB" id="1470350at2759"/>
<dbReference type="VEuPathDB" id="FungiDB:PV10_00210"/>
<keyword evidence="3 8" id="KW-0349">Heme</keyword>